<dbReference type="VEuPathDB" id="FungiDB:PV08_00458"/>
<accession>A0A0D2BLR6</accession>
<sequence>MGMAPALTPEVEFLLTSFQVPVAAAVAPTAVALRENAHANKSITGLCSMTLNSSSGHKI</sequence>
<keyword evidence="2" id="KW-1185">Reference proteome</keyword>
<gene>
    <name evidence="1" type="ORF">PV08_00458</name>
</gene>
<evidence type="ECO:0000313" key="2">
    <source>
        <dbReference type="Proteomes" id="UP000053328"/>
    </source>
</evidence>
<protein>
    <submittedName>
        <fullName evidence="1">Uncharacterized protein</fullName>
    </submittedName>
</protein>
<dbReference type="Proteomes" id="UP000053328">
    <property type="component" value="Unassembled WGS sequence"/>
</dbReference>
<dbReference type="GeneID" id="27327541"/>
<dbReference type="HOGENOM" id="CLU_2960752_0_0_1"/>
<name>A0A0D2BLR6_9EURO</name>
<dbReference type="AlphaFoldDB" id="A0A0D2BLR6"/>
<proteinExistence type="predicted"/>
<dbReference type="EMBL" id="KN847492">
    <property type="protein sequence ID" value="KIW19883.1"/>
    <property type="molecule type" value="Genomic_DNA"/>
</dbReference>
<reference evidence="1 2" key="1">
    <citation type="submission" date="2015-01" db="EMBL/GenBank/DDBJ databases">
        <title>The Genome Sequence of Exophiala spinifera CBS89968.</title>
        <authorList>
            <consortium name="The Broad Institute Genomics Platform"/>
            <person name="Cuomo C."/>
            <person name="de Hoog S."/>
            <person name="Gorbushina A."/>
            <person name="Stielow B."/>
            <person name="Teixiera M."/>
            <person name="Abouelleil A."/>
            <person name="Chapman S.B."/>
            <person name="Priest M."/>
            <person name="Young S.K."/>
            <person name="Wortman J."/>
            <person name="Nusbaum C."/>
            <person name="Birren B."/>
        </authorList>
    </citation>
    <scope>NUCLEOTIDE SEQUENCE [LARGE SCALE GENOMIC DNA]</scope>
    <source>
        <strain evidence="1 2">CBS 89968</strain>
    </source>
</reference>
<organism evidence="1 2">
    <name type="scientific">Exophiala spinifera</name>
    <dbReference type="NCBI Taxonomy" id="91928"/>
    <lineage>
        <taxon>Eukaryota</taxon>
        <taxon>Fungi</taxon>
        <taxon>Dikarya</taxon>
        <taxon>Ascomycota</taxon>
        <taxon>Pezizomycotina</taxon>
        <taxon>Eurotiomycetes</taxon>
        <taxon>Chaetothyriomycetidae</taxon>
        <taxon>Chaetothyriales</taxon>
        <taxon>Herpotrichiellaceae</taxon>
        <taxon>Exophiala</taxon>
    </lineage>
</organism>
<dbReference type="RefSeq" id="XP_016240099.1">
    <property type="nucleotide sequence ID" value="XM_016374823.1"/>
</dbReference>
<evidence type="ECO:0000313" key="1">
    <source>
        <dbReference type="EMBL" id="KIW19883.1"/>
    </source>
</evidence>